<sequence>MFRKMLYLQKIVILPKFPFLNFSNVQVEVHLNKQSKKINNLMRLNIWLKMILENKKTI</sequence>
<protein>
    <submittedName>
        <fullName evidence="1">Uncharacterized protein</fullName>
    </submittedName>
</protein>
<keyword evidence="2" id="KW-1185">Reference proteome</keyword>
<evidence type="ECO:0000313" key="2">
    <source>
        <dbReference type="Proteomes" id="UP000008983"/>
    </source>
</evidence>
<gene>
    <name evidence="1" type="ORF">IMG5_089040</name>
</gene>
<dbReference type="RefSeq" id="XP_004035785.1">
    <property type="nucleotide sequence ID" value="XM_004035737.1"/>
</dbReference>
<dbReference type="GeneID" id="14908454"/>
<organism evidence="1 2">
    <name type="scientific">Ichthyophthirius multifiliis</name>
    <name type="common">White spot disease agent</name>
    <name type="synonym">Ich</name>
    <dbReference type="NCBI Taxonomy" id="5932"/>
    <lineage>
        <taxon>Eukaryota</taxon>
        <taxon>Sar</taxon>
        <taxon>Alveolata</taxon>
        <taxon>Ciliophora</taxon>
        <taxon>Intramacronucleata</taxon>
        <taxon>Oligohymenophorea</taxon>
        <taxon>Hymenostomatida</taxon>
        <taxon>Ophryoglenina</taxon>
        <taxon>Ichthyophthirius</taxon>
    </lineage>
</organism>
<name>G0QR59_ICHMU</name>
<dbReference type="Proteomes" id="UP000008983">
    <property type="component" value="Unassembled WGS sequence"/>
</dbReference>
<dbReference type="EMBL" id="GL983726">
    <property type="protein sequence ID" value="EGR32299.1"/>
    <property type="molecule type" value="Genomic_DNA"/>
</dbReference>
<proteinExistence type="predicted"/>
<reference evidence="1 2" key="1">
    <citation type="submission" date="2011-07" db="EMBL/GenBank/DDBJ databases">
        <authorList>
            <person name="Coyne R."/>
            <person name="Brami D."/>
            <person name="Johnson J."/>
            <person name="Hostetler J."/>
            <person name="Hannick L."/>
            <person name="Clark T."/>
            <person name="Cassidy-Hanley D."/>
            <person name="Inman J."/>
        </authorList>
    </citation>
    <scope>NUCLEOTIDE SEQUENCE [LARGE SCALE GENOMIC DNA]</scope>
    <source>
        <strain evidence="1 2">G5</strain>
    </source>
</reference>
<evidence type="ECO:0000313" key="1">
    <source>
        <dbReference type="EMBL" id="EGR32299.1"/>
    </source>
</evidence>
<accession>G0QR59</accession>
<dbReference type="AlphaFoldDB" id="G0QR59"/>
<dbReference type="InParanoid" id="G0QR59"/>